<evidence type="ECO:0000313" key="1">
    <source>
        <dbReference type="EMBL" id="APY90202.1"/>
    </source>
</evidence>
<dbReference type="Proteomes" id="UP000187191">
    <property type="component" value="Chromosome"/>
</dbReference>
<protein>
    <submittedName>
        <fullName evidence="1">Uncharacterized protein</fullName>
    </submittedName>
</protein>
<dbReference type="EMBL" id="CP015588">
    <property type="protein sequence ID" value="APY90202.1"/>
    <property type="molecule type" value="Genomic_DNA"/>
</dbReference>
<name>A0ABM6H2A3_9ACTN</name>
<organism evidence="1 2">
    <name type="scientific">Streptomyces alfalfae</name>
    <dbReference type="NCBI Taxonomy" id="1642299"/>
    <lineage>
        <taxon>Bacteria</taxon>
        <taxon>Bacillati</taxon>
        <taxon>Actinomycetota</taxon>
        <taxon>Actinomycetes</taxon>
        <taxon>Kitasatosporales</taxon>
        <taxon>Streptomycetaceae</taxon>
        <taxon>Streptomyces</taxon>
    </lineage>
</organism>
<evidence type="ECO:0000313" key="2">
    <source>
        <dbReference type="Proteomes" id="UP000187191"/>
    </source>
</evidence>
<reference evidence="1 2" key="1">
    <citation type="submission" date="2016-05" db="EMBL/GenBank/DDBJ databases">
        <authorList>
            <person name="Gu J."/>
        </authorList>
    </citation>
    <scope>NUCLEOTIDE SEQUENCE [LARGE SCALE GENOMIC DNA]</scope>
    <source>
        <strain evidence="1 2">ACCC40021</strain>
    </source>
</reference>
<proteinExistence type="predicted"/>
<keyword evidence="2" id="KW-1185">Reference proteome</keyword>
<sequence>MGDNQAGLPLAAEGAGRRRELAVDECSAVALADALTAAPWELVVGHDTEDDSPAADTAAAEEIGFFRTWRPLRAPRPPRRSFTGPTC</sequence>
<gene>
    <name evidence="1" type="ORF">A7J05_35115</name>
</gene>
<accession>A0ABM6H2A3</accession>